<dbReference type="NCBIfam" id="NF037959">
    <property type="entry name" value="MFS_SpdSyn"/>
    <property type="match status" value="1"/>
</dbReference>
<keyword evidence="3" id="KW-1185">Reference proteome</keyword>
<name>A0ABT2GP28_9MICO</name>
<reference evidence="2" key="1">
    <citation type="submission" date="2022-08" db="EMBL/GenBank/DDBJ databases">
        <authorList>
            <person name="Deng Y."/>
            <person name="Han X.-F."/>
            <person name="Zhang Y.-Q."/>
        </authorList>
    </citation>
    <scope>NUCLEOTIDE SEQUENCE</scope>
    <source>
        <strain evidence="2">CPCC 205763</strain>
    </source>
</reference>
<protein>
    <submittedName>
        <fullName evidence="2">Fused MFS/spermidine synthase</fullName>
    </submittedName>
</protein>
<organism evidence="2 3">
    <name type="scientific">Herbiconiux aconitum</name>
    <dbReference type="NCBI Taxonomy" id="2970913"/>
    <lineage>
        <taxon>Bacteria</taxon>
        <taxon>Bacillati</taxon>
        <taxon>Actinomycetota</taxon>
        <taxon>Actinomycetes</taxon>
        <taxon>Micrococcales</taxon>
        <taxon>Microbacteriaceae</taxon>
        <taxon>Herbiconiux</taxon>
    </lineage>
</organism>
<evidence type="ECO:0000256" key="1">
    <source>
        <dbReference type="ARBA" id="ARBA00023115"/>
    </source>
</evidence>
<gene>
    <name evidence="2" type="ORF">N1027_07510</name>
</gene>
<dbReference type="PANTHER" id="PTHR43317:SF1">
    <property type="entry name" value="THERMOSPERMINE SYNTHASE ACAULIS5"/>
    <property type="match status" value="1"/>
</dbReference>
<proteinExistence type="predicted"/>
<accession>A0ABT2GP28</accession>
<dbReference type="PANTHER" id="PTHR43317">
    <property type="entry name" value="THERMOSPERMINE SYNTHASE ACAULIS5"/>
    <property type="match status" value="1"/>
</dbReference>
<dbReference type="InterPro" id="IPR029063">
    <property type="entry name" value="SAM-dependent_MTases_sf"/>
</dbReference>
<dbReference type="RefSeq" id="WP_259506632.1">
    <property type="nucleotide sequence ID" value="NZ_JANLCM010000001.1"/>
</dbReference>
<dbReference type="SUPFAM" id="SSF53335">
    <property type="entry name" value="S-adenosyl-L-methionine-dependent methyltransferases"/>
    <property type="match status" value="1"/>
</dbReference>
<dbReference type="Proteomes" id="UP001165584">
    <property type="component" value="Unassembled WGS sequence"/>
</dbReference>
<evidence type="ECO:0000313" key="3">
    <source>
        <dbReference type="Proteomes" id="UP001165584"/>
    </source>
</evidence>
<keyword evidence="1" id="KW-0620">Polyamine biosynthesis</keyword>
<dbReference type="EMBL" id="JANLCM010000001">
    <property type="protein sequence ID" value="MCS5717982.1"/>
    <property type="molecule type" value="Genomic_DNA"/>
</dbReference>
<dbReference type="Gene3D" id="3.40.50.150">
    <property type="entry name" value="Vaccinia Virus protein VP39"/>
    <property type="match status" value="1"/>
</dbReference>
<sequence length="278" mass="28917">MTHASITLQPSGSLAEIAPDPVVPGSFVLSIGGTVQSHVSLGDPGSLFYDYVRRIGNAIDGIRMPGEPITAVHLGAGALTLPRYVQATRPESEQHVIELEVNLVDFVTAHLPLPAGTDLAVHPGDAFERLADLAPFLGGQADLVLADLYQGTNTPPHLRTTAFFERAADLLVPAGVLAVNVADDDGLPALREQLTALAPVLPHLLVLGPASVLRDARTGNAVVLASRSPALFDQADSLRLAGPHPGAVLSSEDDSLNRLVRALHDADPDARPGVGGGD</sequence>
<evidence type="ECO:0000313" key="2">
    <source>
        <dbReference type="EMBL" id="MCS5717982.1"/>
    </source>
</evidence>
<comment type="caution">
    <text evidence="2">The sequence shown here is derived from an EMBL/GenBank/DDBJ whole genome shotgun (WGS) entry which is preliminary data.</text>
</comment>